<dbReference type="Proteomes" id="UP000626220">
    <property type="component" value="Unassembled WGS sequence"/>
</dbReference>
<dbReference type="InterPro" id="IPR002563">
    <property type="entry name" value="Flavin_Rdtase-like_dom"/>
</dbReference>
<evidence type="ECO:0000313" key="3">
    <source>
        <dbReference type="EMBL" id="GHF49514.1"/>
    </source>
</evidence>
<keyword evidence="1" id="KW-0560">Oxidoreductase</keyword>
<dbReference type="Gene3D" id="3.40.190.10">
    <property type="entry name" value="Periplasmic binding protein-like II"/>
    <property type="match status" value="2"/>
</dbReference>
<dbReference type="SUPFAM" id="SSF50475">
    <property type="entry name" value="FMN-binding split barrel"/>
    <property type="match status" value="1"/>
</dbReference>
<dbReference type="InterPro" id="IPR050268">
    <property type="entry name" value="NADH-dep_flavin_reductase"/>
</dbReference>
<evidence type="ECO:0000256" key="1">
    <source>
        <dbReference type="ARBA" id="ARBA00023002"/>
    </source>
</evidence>
<dbReference type="Pfam" id="PF03466">
    <property type="entry name" value="LysR_substrate"/>
    <property type="match status" value="1"/>
</dbReference>
<protein>
    <recommendedName>
        <fullName evidence="2">Flavin reductase like domain-containing protein</fullName>
    </recommendedName>
</protein>
<accession>A0A8J3GXE2</accession>
<feature type="domain" description="Flavin reductase like" evidence="2">
    <location>
        <begin position="11"/>
        <end position="160"/>
    </location>
</feature>
<dbReference type="InterPro" id="IPR005119">
    <property type="entry name" value="LysR_subst-bd"/>
</dbReference>
<dbReference type="RefSeq" id="WP_189680086.1">
    <property type="nucleotide sequence ID" value="NZ_BNCJ01000004.1"/>
</dbReference>
<dbReference type="AlphaFoldDB" id="A0A8J3GXE2"/>
<dbReference type="Pfam" id="PF01613">
    <property type="entry name" value="Flavin_Reduct"/>
    <property type="match status" value="1"/>
</dbReference>
<evidence type="ECO:0000259" key="2">
    <source>
        <dbReference type="SMART" id="SM00903"/>
    </source>
</evidence>
<keyword evidence="4" id="KW-1185">Reference proteome</keyword>
<dbReference type="GO" id="GO:0006208">
    <property type="term" value="P:pyrimidine nucleobase catabolic process"/>
    <property type="evidence" value="ECO:0007669"/>
    <property type="project" value="TreeGrafter"/>
</dbReference>
<dbReference type="GO" id="GO:0042602">
    <property type="term" value="F:riboflavin reductase (NADPH) activity"/>
    <property type="evidence" value="ECO:0007669"/>
    <property type="project" value="TreeGrafter"/>
</dbReference>
<dbReference type="InterPro" id="IPR012349">
    <property type="entry name" value="Split_barrel_FMN-bd"/>
</dbReference>
<reference evidence="3" key="2">
    <citation type="submission" date="2020-09" db="EMBL/GenBank/DDBJ databases">
        <authorList>
            <person name="Sun Q."/>
            <person name="Kim S."/>
        </authorList>
    </citation>
    <scope>NUCLEOTIDE SEQUENCE</scope>
    <source>
        <strain evidence="3">KCTC 42650</strain>
    </source>
</reference>
<evidence type="ECO:0000313" key="4">
    <source>
        <dbReference type="Proteomes" id="UP000626220"/>
    </source>
</evidence>
<gene>
    <name evidence="3" type="ORF">GCM10017056_21560</name>
</gene>
<dbReference type="SMART" id="SM00903">
    <property type="entry name" value="Flavin_Reduct"/>
    <property type="match status" value="1"/>
</dbReference>
<comment type="caution">
    <text evidence="3">The sequence shown here is derived from an EMBL/GenBank/DDBJ whole genome shotgun (WGS) entry which is preliminary data.</text>
</comment>
<dbReference type="GO" id="GO:0010181">
    <property type="term" value="F:FMN binding"/>
    <property type="evidence" value="ECO:0007669"/>
    <property type="project" value="InterPro"/>
</dbReference>
<organism evidence="3 4">
    <name type="scientific">Seohaeicola zhoushanensis</name>
    <dbReference type="NCBI Taxonomy" id="1569283"/>
    <lineage>
        <taxon>Bacteria</taxon>
        <taxon>Pseudomonadati</taxon>
        <taxon>Pseudomonadota</taxon>
        <taxon>Alphaproteobacteria</taxon>
        <taxon>Rhodobacterales</taxon>
        <taxon>Roseobacteraceae</taxon>
        <taxon>Seohaeicola</taxon>
    </lineage>
</organism>
<dbReference type="PANTHER" id="PTHR30466:SF1">
    <property type="entry name" value="FMN REDUCTASE (NADH) RUTF"/>
    <property type="match status" value="1"/>
</dbReference>
<proteinExistence type="predicted"/>
<dbReference type="EMBL" id="BNCJ01000004">
    <property type="protein sequence ID" value="GHF49514.1"/>
    <property type="molecule type" value="Genomic_DNA"/>
</dbReference>
<reference evidence="3" key="1">
    <citation type="journal article" date="2014" name="Int. J. Syst. Evol. Microbiol.">
        <title>Complete genome sequence of Corynebacterium casei LMG S-19264T (=DSM 44701T), isolated from a smear-ripened cheese.</title>
        <authorList>
            <consortium name="US DOE Joint Genome Institute (JGI-PGF)"/>
            <person name="Walter F."/>
            <person name="Albersmeier A."/>
            <person name="Kalinowski J."/>
            <person name="Ruckert C."/>
        </authorList>
    </citation>
    <scope>NUCLEOTIDE SEQUENCE</scope>
    <source>
        <strain evidence="3">KCTC 42650</strain>
    </source>
</reference>
<dbReference type="PANTHER" id="PTHR30466">
    <property type="entry name" value="FLAVIN REDUCTASE"/>
    <property type="match status" value="1"/>
</dbReference>
<dbReference type="SUPFAM" id="SSF53850">
    <property type="entry name" value="Periplasmic binding protein-like II"/>
    <property type="match status" value="1"/>
</dbReference>
<name>A0A8J3GXE2_9RHOB</name>
<dbReference type="Gene3D" id="2.30.110.10">
    <property type="entry name" value="Electron Transport, Fmn-binding Protein, Chain A"/>
    <property type="match status" value="1"/>
</dbReference>
<sequence>MELRQKFLEGMSRSASTVSVITTDGPAGRHGVTVSAMSSVSADSASPSLLVCINKTSSAADAIRENGAFCVNVLRDDQVRLSDVFAGRHRDEYPDKFDFGEWTRLKTGAPVVPDALVAFDCQLKEAILHGSHWIFIGEADAIEFAAGMSPLIYANRGYAKPSPLVTRKAADTTERSVTVGCSTNWGPFFMGGIAARFGGTHPDVNLNVVEGTQRDLLIALELGDIDCAITHDLELPATLQTQEFTKLEPYCLLPGGDIFEDKEAVDLIELSRRPMILLDSSPVTEMLAGRFSDIGLTPNIAFRARTFEMVRTLVGNGLGYSILFTRPNGAAGYDGTTTTKKRLKEGSLPAMSLVLATRKSEVTTPLVNDFIQACLACRPEAVQGTRSILPATEPTA</sequence>